<accession>A0A6J5RCF0</accession>
<gene>
    <name evidence="1" type="ORF">UFOVP1196_40</name>
</gene>
<name>A0A6J5RCF0_9CAUD</name>
<evidence type="ECO:0000313" key="1">
    <source>
        <dbReference type="EMBL" id="CAB4190205.1"/>
    </source>
</evidence>
<reference evidence="1" key="1">
    <citation type="submission" date="2020-05" db="EMBL/GenBank/DDBJ databases">
        <authorList>
            <person name="Chiriac C."/>
            <person name="Salcher M."/>
            <person name="Ghai R."/>
            <person name="Kavagutti S V."/>
        </authorList>
    </citation>
    <scope>NUCLEOTIDE SEQUENCE</scope>
</reference>
<dbReference type="EMBL" id="LR797148">
    <property type="protein sequence ID" value="CAB4190205.1"/>
    <property type="molecule type" value="Genomic_DNA"/>
</dbReference>
<protein>
    <submittedName>
        <fullName evidence="1">Uncharacterized protein</fullName>
    </submittedName>
</protein>
<proteinExistence type="predicted"/>
<sequence>MTNKQKLILWACMDLFVRDTDALQLDLLVQDGSLEETPSGEELHDIVQMLKADLKPSMGHD</sequence>
<organism evidence="1">
    <name type="scientific">uncultured Caudovirales phage</name>
    <dbReference type="NCBI Taxonomy" id="2100421"/>
    <lineage>
        <taxon>Viruses</taxon>
        <taxon>Duplodnaviria</taxon>
        <taxon>Heunggongvirae</taxon>
        <taxon>Uroviricota</taxon>
        <taxon>Caudoviricetes</taxon>
        <taxon>Peduoviridae</taxon>
        <taxon>Maltschvirus</taxon>
        <taxon>Maltschvirus maltsch</taxon>
    </lineage>
</organism>